<sequence>MRYGSFQGAYDQIKSSAKLFADNVPLILLRDFDLDGQDSMLTVLCEIEEIYQKTSLLQLPTGLTNFNSLRDFKVPDDAKVDWPKNHKQVRIDPEADLVPSSDEYEAHVRIVRDLGGTGGIDKVLTSTTST</sequence>
<organism evidence="1 2">
    <name type="scientific">Clonostachys solani</name>
    <dbReference type="NCBI Taxonomy" id="160281"/>
    <lineage>
        <taxon>Eukaryota</taxon>
        <taxon>Fungi</taxon>
        <taxon>Dikarya</taxon>
        <taxon>Ascomycota</taxon>
        <taxon>Pezizomycotina</taxon>
        <taxon>Sordariomycetes</taxon>
        <taxon>Hypocreomycetidae</taxon>
        <taxon>Hypocreales</taxon>
        <taxon>Bionectriaceae</taxon>
        <taxon>Clonostachys</taxon>
    </lineage>
</organism>
<keyword evidence="2" id="KW-1185">Reference proteome</keyword>
<evidence type="ECO:0000313" key="2">
    <source>
        <dbReference type="Proteomes" id="UP000775872"/>
    </source>
</evidence>
<name>A0A9N9YYZ4_9HYPO</name>
<protein>
    <submittedName>
        <fullName evidence="1">Uncharacterized protein</fullName>
    </submittedName>
</protein>
<dbReference type="Proteomes" id="UP000775872">
    <property type="component" value="Unassembled WGS sequence"/>
</dbReference>
<accession>A0A9N9YYZ4</accession>
<comment type="caution">
    <text evidence="1">The sequence shown here is derived from an EMBL/GenBank/DDBJ whole genome shotgun (WGS) entry which is preliminary data.</text>
</comment>
<proteinExistence type="predicted"/>
<reference evidence="2" key="1">
    <citation type="submission" date="2019-06" db="EMBL/GenBank/DDBJ databases">
        <authorList>
            <person name="Broberg M."/>
        </authorList>
    </citation>
    <scope>NUCLEOTIDE SEQUENCE [LARGE SCALE GENOMIC DNA]</scope>
</reference>
<gene>
    <name evidence="1" type="ORF">CSOL1703_00010268</name>
</gene>
<dbReference type="OrthoDB" id="566138at2759"/>
<evidence type="ECO:0000313" key="1">
    <source>
        <dbReference type="EMBL" id="CAH0044532.1"/>
    </source>
</evidence>
<dbReference type="AlphaFoldDB" id="A0A9N9YYZ4"/>
<dbReference type="EMBL" id="CABFOC020000007">
    <property type="protein sequence ID" value="CAH0044532.1"/>
    <property type="molecule type" value="Genomic_DNA"/>
</dbReference>
<reference evidence="1 2" key="2">
    <citation type="submission" date="2021-10" db="EMBL/GenBank/DDBJ databases">
        <authorList>
            <person name="Piombo E."/>
        </authorList>
    </citation>
    <scope>NUCLEOTIDE SEQUENCE [LARGE SCALE GENOMIC DNA]</scope>
</reference>